<gene>
    <name evidence="1" type="ORF">PMEA_00030099</name>
</gene>
<evidence type="ECO:0000313" key="1">
    <source>
        <dbReference type="EMBL" id="CAH3157715.1"/>
    </source>
</evidence>
<sequence length="61" mass="6928">MVDPVYNVKAIRGMLHEMNTNLGRFKGHRILYIHTVVFGLYDGRMDPLVTRPALGINDVVC</sequence>
<protein>
    <submittedName>
        <fullName evidence="1">Uncharacterized protein</fullName>
    </submittedName>
</protein>
<keyword evidence="2" id="KW-1185">Reference proteome</keyword>
<dbReference type="Proteomes" id="UP001159428">
    <property type="component" value="Unassembled WGS sequence"/>
</dbReference>
<proteinExistence type="predicted"/>
<organism evidence="1 2">
    <name type="scientific">Pocillopora meandrina</name>
    <dbReference type="NCBI Taxonomy" id="46732"/>
    <lineage>
        <taxon>Eukaryota</taxon>
        <taxon>Metazoa</taxon>
        <taxon>Cnidaria</taxon>
        <taxon>Anthozoa</taxon>
        <taxon>Hexacorallia</taxon>
        <taxon>Scleractinia</taxon>
        <taxon>Astrocoeniina</taxon>
        <taxon>Pocilloporidae</taxon>
        <taxon>Pocillopora</taxon>
    </lineage>
</organism>
<accession>A0AAU9XSZ2</accession>
<name>A0AAU9XSZ2_9CNID</name>
<dbReference type="AlphaFoldDB" id="A0AAU9XSZ2"/>
<dbReference type="Gene3D" id="3.40.50.1100">
    <property type="match status" value="1"/>
</dbReference>
<comment type="caution">
    <text evidence="1">The sequence shown here is derived from an EMBL/GenBank/DDBJ whole genome shotgun (WGS) entry which is preliminary data.</text>
</comment>
<dbReference type="InterPro" id="IPR036052">
    <property type="entry name" value="TrpB-like_PALP_sf"/>
</dbReference>
<dbReference type="EMBL" id="CALNXJ010000065">
    <property type="protein sequence ID" value="CAH3157715.1"/>
    <property type="molecule type" value="Genomic_DNA"/>
</dbReference>
<reference evidence="1 2" key="1">
    <citation type="submission" date="2022-05" db="EMBL/GenBank/DDBJ databases">
        <authorList>
            <consortium name="Genoscope - CEA"/>
            <person name="William W."/>
        </authorList>
    </citation>
    <scope>NUCLEOTIDE SEQUENCE [LARGE SCALE GENOMIC DNA]</scope>
</reference>
<evidence type="ECO:0000313" key="2">
    <source>
        <dbReference type="Proteomes" id="UP001159428"/>
    </source>
</evidence>